<name>A0ABS0Y6D1_9HYPH</name>
<evidence type="ECO:0000313" key="2">
    <source>
        <dbReference type="EMBL" id="MBJ6127852.1"/>
    </source>
</evidence>
<reference evidence="3" key="1">
    <citation type="submission" date="2020-12" db="EMBL/GenBank/DDBJ databases">
        <title>Hymenobacter sp.</title>
        <authorList>
            <person name="Kim M.K."/>
        </authorList>
    </citation>
    <scope>NUCLEOTIDE SEQUENCE [LARGE SCALE GENOMIC DNA]</scope>
    <source>
        <strain evidence="3">BT325</strain>
    </source>
</reference>
<dbReference type="EMBL" id="JAELXT010000033">
    <property type="protein sequence ID" value="MBJ6127852.1"/>
    <property type="molecule type" value="Genomic_DNA"/>
</dbReference>
<dbReference type="RefSeq" id="WP_199051071.1">
    <property type="nucleotide sequence ID" value="NZ_JAELXT010000033.1"/>
</dbReference>
<keyword evidence="3" id="KW-1185">Reference proteome</keyword>
<gene>
    <name evidence="2" type="ORF">JAO75_20840</name>
</gene>
<dbReference type="Proteomes" id="UP000620670">
    <property type="component" value="Unassembled WGS sequence"/>
</dbReference>
<evidence type="ECO:0000313" key="3">
    <source>
        <dbReference type="Proteomes" id="UP000620670"/>
    </source>
</evidence>
<evidence type="ECO:0000256" key="1">
    <source>
        <dbReference type="SAM" id="MobiDB-lite"/>
    </source>
</evidence>
<organism evidence="2 3">
    <name type="scientific">Microvirga splendida</name>
    <dbReference type="NCBI Taxonomy" id="2795727"/>
    <lineage>
        <taxon>Bacteria</taxon>
        <taxon>Pseudomonadati</taxon>
        <taxon>Pseudomonadota</taxon>
        <taxon>Alphaproteobacteria</taxon>
        <taxon>Hyphomicrobiales</taxon>
        <taxon>Methylobacteriaceae</taxon>
        <taxon>Microvirga</taxon>
    </lineage>
</organism>
<keyword evidence="2" id="KW-0472">Membrane</keyword>
<comment type="caution">
    <text evidence="2">The sequence shown here is derived from an EMBL/GenBank/DDBJ whole genome shotgun (WGS) entry which is preliminary data.</text>
</comment>
<feature type="compositionally biased region" description="Low complexity" evidence="1">
    <location>
        <begin position="81"/>
        <end position="93"/>
    </location>
</feature>
<feature type="region of interest" description="Disordered" evidence="1">
    <location>
        <begin position="67"/>
        <end position="96"/>
    </location>
</feature>
<keyword evidence="2" id="KW-0812">Transmembrane</keyword>
<sequence length="223" mass="23138">MYNTDMPTRAQLPTSAQLLRSTVIAAGVAAALLITVVLPSEYGIDPTGAGRALGLTEMGEIKTQLAEEAEADRARDQAGQTPAAPVAPSTPAPEQRSSLLGSIFAQLVIGSARAQTPAARSQEISVTLQPGEGTEVKADMKQGAKLTYSWKVEGGTVNHDTHGAGPGGKEVSYSKGRGVPGDEGEITAGFDGGHGWFWRNRGSAPVTVKLNATGDFGSLKHMK</sequence>
<accession>A0ABS0Y6D1</accession>
<protein>
    <submittedName>
        <fullName evidence="2">Transmembrane anchor protein</fullName>
    </submittedName>
</protein>
<proteinExistence type="predicted"/>